<protein>
    <submittedName>
        <fullName evidence="1">Uncharacterized protein</fullName>
    </submittedName>
</protein>
<dbReference type="Proteomes" id="UP001497700">
    <property type="component" value="Unassembled WGS sequence"/>
</dbReference>
<evidence type="ECO:0000313" key="2">
    <source>
        <dbReference type="Proteomes" id="UP001497700"/>
    </source>
</evidence>
<evidence type="ECO:0000313" key="1">
    <source>
        <dbReference type="EMBL" id="KAI4862275.1"/>
    </source>
</evidence>
<proteinExistence type="predicted"/>
<reference evidence="1 2" key="1">
    <citation type="journal article" date="2022" name="New Phytol.">
        <title>Ecological generalism drives hyperdiversity of secondary metabolite gene clusters in xylarialean endophytes.</title>
        <authorList>
            <person name="Franco M.E.E."/>
            <person name="Wisecaver J.H."/>
            <person name="Arnold A.E."/>
            <person name="Ju Y.M."/>
            <person name="Slot J.C."/>
            <person name="Ahrendt S."/>
            <person name="Moore L.P."/>
            <person name="Eastman K.E."/>
            <person name="Scott K."/>
            <person name="Konkel Z."/>
            <person name="Mondo S.J."/>
            <person name="Kuo A."/>
            <person name="Hayes R.D."/>
            <person name="Haridas S."/>
            <person name="Andreopoulos B."/>
            <person name="Riley R."/>
            <person name="LaButti K."/>
            <person name="Pangilinan J."/>
            <person name="Lipzen A."/>
            <person name="Amirebrahimi M."/>
            <person name="Yan J."/>
            <person name="Adam C."/>
            <person name="Keymanesh K."/>
            <person name="Ng V."/>
            <person name="Louie K."/>
            <person name="Northen T."/>
            <person name="Drula E."/>
            <person name="Henrissat B."/>
            <person name="Hsieh H.M."/>
            <person name="Youens-Clark K."/>
            <person name="Lutzoni F."/>
            <person name="Miadlikowska J."/>
            <person name="Eastwood D.C."/>
            <person name="Hamelin R.C."/>
            <person name="Grigoriev I.V."/>
            <person name="U'Ren J.M."/>
        </authorList>
    </citation>
    <scope>NUCLEOTIDE SEQUENCE [LARGE SCALE GENOMIC DNA]</scope>
    <source>
        <strain evidence="1 2">CBS 119005</strain>
    </source>
</reference>
<keyword evidence="2" id="KW-1185">Reference proteome</keyword>
<dbReference type="EMBL" id="MU393529">
    <property type="protein sequence ID" value="KAI4862275.1"/>
    <property type="molecule type" value="Genomic_DNA"/>
</dbReference>
<organism evidence="1 2">
    <name type="scientific">Hypoxylon rubiginosum</name>
    <dbReference type="NCBI Taxonomy" id="110542"/>
    <lineage>
        <taxon>Eukaryota</taxon>
        <taxon>Fungi</taxon>
        <taxon>Dikarya</taxon>
        <taxon>Ascomycota</taxon>
        <taxon>Pezizomycotina</taxon>
        <taxon>Sordariomycetes</taxon>
        <taxon>Xylariomycetidae</taxon>
        <taxon>Xylariales</taxon>
        <taxon>Hypoxylaceae</taxon>
        <taxon>Hypoxylon</taxon>
    </lineage>
</organism>
<sequence>MGTRCLICVRVDARWAVAQNSQWDGFPTGQGLTLFRFLHVKGNVARLRAGLAHVFEPTKEELRETAQSIRAERERLSAQDPDDLHEYLTSRREFLSVIPRGQVGESTVRTYLGMFDLSTEMFPSLSHHTGGKILDLIADADAQHRVPIRLDLEFAADSFHCAWAYIVDLDEERLKIFGGRDITHEGHPFSDAGDWLEVPMLLLTFTFAELQSWDEDEFRRRVQDYH</sequence>
<name>A0ACB9YTE9_9PEZI</name>
<accession>A0ACB9YTE9</accession>
<gene>
    <name evidence="1" type="ORF">F4820DRAFT_463727</name>
</gene>
<comment type="caution">
    <text evidence="1">The sequence shown here is derived from an EMBL/GenBank/DDBJ whole genome shotgun (WGS) entry which is preliminary data.</text>
</comment>